<evidence type="ECO:0000256" key="1">
    <source>
        <dbReference type="ARBA" id="ARBA00023015"/>
    </source>
</evidence>
<dbReference type="InterPro" id="IPR036271">
    <property type="entry name" value="Tet_transcr_reg_TetR-rel_C_sf"/>
</dbReference>
<dbReference type="GO" id="GO:0003677">
    <property type="term" value="F:DNA binding"/>
    <property type="evidence" value="ECO:0007669"/>
    <property type="project" value="UniProtKB-UniRule"/>
</dbReference>
<proteinExistence type="predicted"/>
<name>A0A6P2C5H3_9ACTN</name>
<accession>A0A6P2C5H3</accession>
<dbReference type="PANTHER" id="PTHR47506">
    <property type="entry name" value="TRANSCRIPTIONAL REGULATORY PROTEIN"/>
    <property type="match status" value="1"/>
</dbReference>
<dbReference type="InterPro" id="IPR054156">
    <property type="entry name" value="YxaF_TetR_C"/>
</dbReference>
<feature type="domain" description="HTH tetR-type" evidence="5">
    <location>
        <begin position="36"/>
        <end position="96"/>
    </location>
</feature>
<dbReference type="PROSITE" id="PS50977">
    <property type="entry name" value="HTH_TETR_2"/>
    <property type="match status" value="1"/>
</dbReference>
<evidence type="ECO:0000313" key="7">
    <source>
        <dbReference type="Proteomes" id="UP000460272"/>
    </source>
</evidence>
<dbReference type="EMBL" id="RPFW01000001">
    <property type="protein sequence ID" value="TVZ06508.1"/>
    <property type="molecule type" value="Genomic_DNA"/>
</dbReference>
<reference evidence="6 7" key="1">
    <citation type="submission" date="2018-11" db="EMBL/GenBank/DDBJ databases">
        <title>Trebonia kvetii gen.nov., sp.nov., a novel acidophilic actinobacterium, and proposal of the new actinobacterial family Treboniaceae fam. nov.</title>
        <authorList>
            <person name="Rapoport D."/>
            <person name="Sagova-Mareckova M."/>
            <person name="Sedlacek I."/>
            <person name="Provaznik J."/>
            <person name="Kralova S."/>
            <person name="Pavlinic D."/>
            <person name="Benes V."/>
            <person name="Kopecky J."/>
        </authorList>
    </citation>
    <scope>NUCLEOTIDE SEQUENCE [LARGE SCALE GENOMIC DNA]</scope>
    <source>
        <strain evidence="6 7">15Tr583</strain>
    </source>
</reference>
<sequence length="225" mass="23306">MDGPQLVAGRDALDCLVHSGASMGCMPGEPMTRRGRASRERIVERAAELFAERGIASVSVDEVLAAAGAGKGQFYHYFRGRDELAAAAVGFRCGQVVAGLTEALGGVSSLAGLEQALAGFMTGFEQSGIPGCPIGTLATEVAGRNEDARLQAAAGFDAWERLLAGALERMRQRGELRADTAPAVLATGLLASIEGGMVLSQVRKDMAPLRIAVDAGLGQVRAHLA</sequence>
<comment type="caution">
    <text evidence="6">The sequence shown here is derived from an EMBL/GenBank/DDBJ whole genome shotgun (WGS) entry which is preliminary data.</text>
</comment>
<evidence type="ECO:0000256" key="4">
    <source>
        <dbReference type="PROSITE-ProRule" id="PRU00335"/>
    </source>
</evidence>
<dbReference type="Pfam" id="PF00440">
    <property type="entry name" value="TetR_N"/>
    <property type="match status" value="1"/>
</dbReference>
<dbReference type="InterPro" id="IPR009057">
    <property type="entry name" value="Homeodomain-like_sf"/>
</dbReference>
<feature type="DNA-binding region" description="H-T-H motif" evidence="4">
    <location>
        <begin position="59"/>
        <end position="78"/>
    </location>
</feature>
<keyword evidence="1" id="KW-0805">Transcription regulation</keyword>
<dbReference type="OrthoDB" id="3827407at2"/>
<dbReference type="InterPro" id="IPR001647">
    <property type="entry name" value="HTH_TetR"/>
</dbReference>
<evidence type="ECO:0000256" key="2">
    <source>
        <dbReference type="ARBA" id="ARBA00023125"/>
    </source>
</evidence>
<dbReference type="SUPFAM" id="SSF46689">
    <property type="entry name" value="Homeodomain-like"/>
    <property type="match status" value="1"/>
</dbReference>
<dbReference type="AlphaFoldDB" id="A0A6P2C5H3"/>
<keyword evidence="7" id="KW-1185">Reference proteome</keyword>
<dbReference type="PANTHER" id="PTHR47506:SF3">
    <property type="entry name" value="HTH-TYPE TRANSCRIPTIONAL REGULATOR LMRA"/>
    <property type="match status" value="1"/>
</dbReference>
<dbReference type="PRINTS" id="PR00455">
    <property type="entry name" value="HTHTETR"/>
</dbReference>
<evidence type="ECO:0000256" key="3">
    <source>
        <dbReference type="ARBA" id="ARBA00023163"/>
    </source>
</evidence>
<protein>
    <submittedName>
        <fullName evidence="6">TetR/AcrR family transcriptional regulator</fullName>
    </submittedName>
</protein>
<evidence type="ECO:0000259" key="5">
    <source>
        <dbReference type="PROSITE" id="PS50977"/>
    </source>
</evidence>
<evidence type="ECO:0000313" key="6">
    <source>
        <dbReference type="EMBL" id="TVZ06508.1"/>
    </source>
</evidence>
<keyword evidence="3" id="KW-0804">Transcription</keyword>
<organism evidence="6 7">
    <name type="scientific">Trebonia kvetii</name>
    <dbReference type="NCBI Taxonomy" id="2480626"/>
    <lineage>
        <taxon>Bacteria</taxon>
        <taxon>Bacillati</taxon>
        <taxon>Actinomycetota</taxon>
        <taxon>Actinomycetes</taxon>
        <taxon>Streptosporangiales</taxon>
        <taxon>Treboniaceae</taxon>
        <taxon>Trebonia</taxon>
    </lineage>
</organism>
<dbReference type="SUPFAM" id="SSF48498">
    <property type="entry name" value="Tetracyclin repressor-like, C-terminal domain"/>
    <property type="match status" value="1"/>
</dbReference>
<gene>
    <name evidence="6" type="ORF">EAS64_03585</name>
</gene>
<dbReference type="Proteomes" id="UP000460272">
    <property type="component" value="Unassembled WGS sequence"/>
</dbReference>
<dbReference type="Gene3D" id="1.10.357.10">
    <property type="entry name" value="Tetracycline Repressor, domain 2"/>
    <property type="match status" value="1"/>
</dbReference>
<dbReference type="Pfam" id="PF21993">
    <property type="entry name" value="TetR_C_13_2"/>
    <property type="match status" value="1"/>
</dbReference>
<keyword evidence="2 4" id="KW-0238">DNA-binding</keyword>